<dbReference type="InterPro" id="IPR051199">
    <property type="entry name" value="LPS_LOS_Heptosyltrfase"/>
</dbReference>
<dbReference type="RefSeq" id="WP_147341403.1">
    <property type="nucleotide sequence ID" value="NZ_QURH01000764.1"/>
</dbReference>
<gene>
    <name evidence="3" type="ORF">DZF91_26950</name>
</gene>
<keyword evidence="1" id="KW-0328">Glycosyltransferase</keyword>
<dbReference type="Gene3D" id="3.40.50.2000">
    <property type="entry name" value="Glycogen Phosphorylase B"/>
    <property type="match status" value="1"/>
</dbReference>
<evidence type="ECO:0000313" key="3">
    <source>
        <dbReference type="EMBL" id="RFU38574.1"/>
    </source>
</evidence>
<keyword evidence="2 3" id="KW-0808">Transferase</keyword>
<name>A0A372JFE8_9ACTN</name>
<feature type="non-terminal residue" evidence="3">
    <location>
        <position position="1"/>
    </location>
</feature>
<evidence type="ECO:0000256" key="2">
    <source>
        <dbReference type="ARBA" id="ARBA00022679"/>
    </source>
</evidence>
<dbReference type="GO" id="GO:0008713">
    <property type="term" value="F:ADP-heptose-lipopolysaccharide heptosyltransferase activity"/>
    <property type="evidence" value="ECO:0007669"/>
    <property type="project" value="TreeGrafter"/>
</dbReference>
<accession>A0A372JFE8</accession>
<dbReference type="AlphaFoldDB" id="A0A372JFE8"/>
<organism evidence="3 4">
    <name type="scientific">Actinomadura logoneensis</name>
    <dbReference type="NCBI Taxonomy" id="2293572"/>
    <lineage>
        <taxon>Bacteria</taxon>
        <taxon>Bacillati</taxon>
        <taxon>Actinomycetota</taxon>
        <taxon>Actinomycetes</taxon>
        <taxon>Streptosporangiales</taxon>
        <taxon>Thermomonosporaceae</taxon>
        <taxon>Actinomadura</taxon>
    </lineage>
</organism>
<reference evidence="3 4" key="1">
    <citation type="submission" date="2018-08" db="EMBL/GenBank/DDBJ databases">
        <title>Actinomadura jelena sp. nov., a novel Actinomycete isolated from soil in Chad.</title>
        <authorList>
            <person name="Shi L."/>
        </authorList>
    </citation>
    <scope>NUCLEOTIDE SEQUENCE [LARGE SCALE GENOMIC DNA]</scope>
    <source>
        <strain evidence="3 4">NEAU-G17</strain>
    </source>
</reference>
<proteinExistence type="predicted"/>
<protein>
    <submittedName>
        <fullName evidence="3">Glycosyltransferase family 9 protein</fullName>
    </submittedName>
</protein>
<dbReference type="EMBL" id="QURH01000764">
    <property type="protein sequence ID" value="RFU38574.1"/>
    <property type="molecule type" value="Genomic_DNA"/>
</dbReference>
<evidence type="ECO:0000256" key="1">
    <source>
        <dbReference type="ARBA" id="ARBA00022676"/>
    </source>
</evidence>
<dbReference type="GO" id="GO:0005829">
    <property type="term" value="C:cytosol"/>
    <property type="evidence" value="ECO:0007669"/>
    <property type="project" value="TreeGrafter"/>
</dbReference>
<sequence length="147" mass="15057">PERFAEVAAALHARGERVVVSGGPDETGLARGVVRAAGLPPEADLSGRTGPLCLAALIAGARLLVSGDTGVAHLATAYRTPSVLLFGPTPPALWGPPPDRPEHTVLWKGLRGDPHGTRPDPGLLRITPGEVVAAAEGRLARPEGVTP</sequence>
<dbReference type="SUPFAM" id="SSF53756">
    <property type="entry name" value="UDP-Glycosyltransferase/glycogen phosphorylase"/>
    <property type="match status" value="1"/>
</dbReference>
<dbReference type="CDD" id="cd03789">
    <property type="entry name" value="GT9_LPS_heptosyltransferase"/>
    <property type="match status" value="1"/>
</dbReference>
<comment type="caution">
    <text evidence="3">The sequence shown here is derived from an EMBL/GenBank/DDBJ whole genome shotgun (WGS) entry which is preliminary data.</text>
</comment>
<dbReference type="GO" id="GO:0009244">
    <property type="term" value="P:lipopolysaccharide core region biosynthetic process"/>
    <property type="evidence" value="ECO:0007669"/>
    <property type="project" value="TreeGrafter"/>
</dbReference>
<evidence type="ECO:0000313" key="4">
    <source>
        <dbReference type="Proteomes" id="UP000261811"/>
    </source>
</evidence>
<keyword evidence="4" id="KW-1185">Reference proteome</keyword>
<dbReference type="InterPro" id="IPR002201">
    <property type="entry name" value="Glyco_trans_9"/>
</dbReference>
<dbReference type="Pfam" id="PF01075">
    <property type="entry name" value="Glyco_transf_9"/>
    <property type="match status" value="1"/>
</dbReference>
<dbReference type="PANTHER" id="PTHR30160">
    <property type="entry name" value="TETRAACYLDISACCHARIDE 4'-KINASE-RELATED"/>
    <property type="match status" value="1"/>
</dbReference>
<dbReference type="Proteomes" id="UP000261811">
    <property type="component" value="Unassembled WGS sequence"/>
</dbReference>
<dbReference type="PANTHER" id="PTHR30160:SF1">
    <property type="entry name" value="LIPOPOLYSACCHARIDE 1,2-N-ACETYLGLUCOSAMINETRANSFERASE-RELATED"/>
    <property type="match status" value="1"/>
</dbReference>